<dbReference type="Gene3D" id="3.40.50.300">
    <property type="entry name" value="P-loop containing nucleotide triphosphate hydrolases"/>
    <property type="match status" value="1"/>
</dbReference>
<feature type="domain" description="ABC transporter" evidence="8">
    <location>
        <begin position="1"/>
        <end position="245"/>
    </location>
</feature>
<sequence>MTVRFVSRDADVKVINGVSFDVLKGEVLCLLGESGSGKSVTMRTLIRLLPPTARLGGTVTIDGIDVLGLPRNDLKRLRGSLAAMIFQEPMTALDPVFTIGQQIGEALVEQKGMSWADARARALQLLELVQIPSARRRLDNYPHELSGGLRQRAMIALALSLSPKLLLADEPTTALDATVQIQVLLLLRELQKELGMATVFVTHDLGVAAEIADRIGVMYAGRLVELGAVAEIMDAPRHPYTEGLMRSTVHAGMRGKVLDAIPGAPPDLADLPPGCAFAPRCRSVREHCLAVEPAAETVGPGRIVRCLRHGDDPAYAASAPLAIG</sequence>
<dbReference type="InterPro" id="IPR050388">
    <property type="entry name" value="ABC_Ni/Peptide_Import"/>
</dbReference>
<dbReference type="SMART" id="SM00382">
    <property type="entry name" value="AAA"/>
    <property type="match status" value="1"/>
</dbReference>
<keyword evidence="10" id="KW-1185">Reference proteome</keyword>
<evidence type="ECO:0000256" key="4">
    <source>
        <dbReference type="ARBA" id="ARBA00022475"/>
    </source>
</evidence>
<dbReference type="InterPro" id="IPR027417">
    <property type="entry name" value="P-loop_NTPase"/>
</dbReference>
<evidence type="ECO:0000259" key="8">
    <source>
        <dbReference type="PROSITE" id="PS50893"/>
    </source>
</evidence>
<keyword evidence="7" id="KW-0472">Membrane</keyword>
<dbReference type="PANTHER" id="PTHR43297:SF2">
    <property type="entry name" value="DIPEPTIDE TRANSPORT ATP-BINDING PROTEIN DPPD"/>
    <property type="match status" value="1"/>
</dbReference>
<evidence type="ECO:0000256" key="2">
    <source>
        <dbReference type="ARBA" id="ARBA00005417"/>
    </source>
</evidence>
<protein>
    <submittedName>
        <fullName evidence="9">Peptide ABC transporter ATP-binding protein</fullName>
    </submittedName>
</protein>
<dbReference type="Proteomes" id="UP000048984">
    <property type="component" value="Unassembled WGS sequence"/>
</dbReference>
<dbReference type="InterPro" id="IPR003593">
    <property type="entry name" value="AAA+_ATPase"/>
</dbReference>
<dbReference type="SUPFAM" id="SSF52540">
    <property type="entry name" value="P-loop containing nucleoside triphosphate hydrolases"/>
    <property type="match status" value="1"/>
</dbReference>
<dbReference type="PANTHER" id="PTHR43297">
    <property type="entry name" value="OLIGOPEPTIDE TRANSPORT ATP-BINDING PROTEIN APPD"/>
    <property type="match status" value="1"/>
</dbReference>
<accession>A0A0P6WHL1</accession>
<dbReference type="CDD" id="cd03257">
    <property type="entry name" value="ABC_NikE_OppD_transporters"/>
    <property type="match status" value="1"/>
</dbReference>
<dbReference type="InterPro" id="IPR013563">
    <property type="entry name" value="Oligopep_ABC_C"/>
</dbReference>
<evidence type="ECO:0000313" key="9">
    <source>
        <dbReference type="EMBL" id="KPL55941.1"/>
    </source>
</evidence>
<comment type="caution">
    <text evidence="9">The sequence shown here is derived from an EMBL/GenBank/DDBJ whole genome shotgun (WGS) entry which is preliminary data.</text>
</comment>
<dbReference type="STRING" id="665126.ABB55_16225"/>
<dbReference type="PROSITE" id="PS50893">
    <property type="entry name" value="ABC_TRANSPORTER_2"/>
    <property type="match status" value="1"/>
</dbReference>
<comment type="similarity">
    <text evidence="2">Belongs to the ABC transporter superfamily.</text>
</comment>
<evidence type="ECO:0000256" key="6">
    <source>
        <dbReference type="ARBA" id="ARBA00022840"/>
    </source>
</evidence>
<dbReference type="FunFam" id="3.40.50.300:FF:000016">
    <property type="entry name" value="Oligopeptide ABC transporter ATP-binding component"/>
    <property type="match status" value="1"/>
</dbReference>
<dbReference type="InterPro" id="IPR003439">
    <property type="entry name" value="ABC_transporter-like_ATP-bd"/>
</dbReference>
<dbReference type="Pfam" id="PF08352">
    <property type="entry name" value="oligo_HPY"/>
    <property type="match status" value="1"/>
</dbReference>
<dbReference type="EMBL" id="LJYW01000001">
    <property type="protein sequence ID" value="KPL55941.1"/>
    <property type="molecule type" value="Genomic_DNA"/>
</dbReference>
<dbReference type="NCBIfam" id="TIGR01727">
    <property type="entry name" value="oligo_HPY"/>
    <property type="match status" value="1"/>
</dbReference>
<dbReference type="AlphaFoldDB" id="A0A0P6WHL1"/>
<keyword evidence="5" id="KW-0547">Nucleotide-binding</keyword>
<keyword evidence="3" id="KW-0813">Transport</keyword>
<dbReference type="GO" id="GO:0015833">
    <property type="term" value="P:peptide transport"/>
    <property type="evidence" value="ECO:0007669"/>
    <property type="project" value="InterPro"/>
</dbReference>
<evidence type="ECO:0000256" key="7">
    <source>
        <dbReference type="ARBA" id="ARBA00023136"/>
    </source>
</evidence>
<dbReference type="GO" id="GO:0005524">
    <property type="term" value="F:ATP binding"/>
    <property type="evidence" value="ECO:0007669"/>
    <property type="project" value="UniProtKB-KW"/>
</dbReference>
<evidence type="ECO:0000256" key="3">
    <source>
        <dbReference type="ARBA" id="ARBA00022448"/>
    </source>
</evidence>
<keyword evidence="4" id="KW-1003">Cell membrane</keyword>
<evidence type="ECO:0000256" key="5">
    <source>
        <dbReference type="ARBA" id="ARBA00022741"/>
    </source>
</evidence>
<reference evidence="9 10" key="1">
    <citation type="submission" date="2015-09" db="EMBL/GenBank/DDBJ databases">
        <authorList>
            <person name="Jackson K.R."/>
            <person name="Lunt B.L."/>
            <person name="Fisher J.N.B."/>
            <person name="Gardner A.V."/>
            <person name="Bailey M.E."/>
            <person name="Deus L.M."/>
            <person name="Earl A.S."/>
            <person name="Gibby P.D."/>
            <person name="Hartmann K.A."/>
            <person name="Liu J.E."/>
            <person name="Manci A.M."/>
            <person name="Nielsen D.A."/>
            <person name="Solomon M.B."/>
            <person name="Breakwell D.P."/>
            <person name="Burnett S.H."/>
            <person name="Grose J.H."/>
        </authorList>
    </citation>
    <scope>NUCLEOTIDE SEQUENCE [LARGE SCALE GENOMIC DNA]</scope>
    <source>
        <strain evidence="9 10">16</strain>
    </source>
</reference>
<gene>
    <name evidence="9" type="primary">dppD</name>
    <name evidence="9" type="ORF">ABB55_16225</name>
</gene>
<organism evidence="9 10">
    <name type="scientific">Prosthecodimorpha hirschii</name>
    <dbReference type="NCBI Taxonomy" id="665126"/>
    <lineage>
        <taxon>Bacteria</taxon>
        <taxon>Pseudomonadati</taxon>
        <taxon>Pseudomonadota</taxon>
        <taxon>Alphaproteobacteria</taxon>
        <taxon>Hyphomicrobiales</taxon>
        <taxon>Ancalomicrobiaceae</taxon>
        <taxon>Prosthecodimorpha</taxon>
    </lineage>
</organism>
<dbReference type="GO" id="GO:0055085">
    <property type="term" value="P:transmembrane transport"/>
    <property type="evidence" value="ECO:0007669"/>
    <property type="project" value="UniProtKB-ARBA"/>
</dbReference>
<comment type="subcellular location">
    <subcellularLocation>
        <location evidence="1">Cell inner membrane</location>
        <topology evidence="1">Peripheral membrane protein</topology>
    </subcellularLocation>
</comment>
<evidence type="ECO:0000313" key="10">
    <source>
        <dbReference type="Proteomes" id="UP000048984"/>
    </source>
</evidence>
<reference evidence="9 10" key="2">
    <citation type="submission" date="2015-10" db="EMBL/GenBank/DDBJ databases">
        <title>Draft Genome Sequence of Prosthecomicrobium hirschii ATCC 27832.</title>
        <authorList>
            <person name="Daniel J."/>
            <person name="Givan S.A."/>
            <person name="Brun Y.V."/>
            <person name="Brown P.J."/>
        </authorList>
    </citation>
    <scope>NUCLEOTIDE SEQUENCE [LARGE SCALE GENOMIC DNA]</scope>
    <source>
        <strain evidence="9 10">16</strain>
    </source>
</reference>
<name>A0A0P6WHL1_9HYPH</name>
<dbReference type="GO" id="GO:0016887">
    <property type="term" value="F:ATP hydrolysis activity"/>
    <property type="evidence" value="ECO:0007669"/>
    <property type="project" value="InterPro"/>
</dbReference>
<dbReference type="GO" id="GO:0005886">
    <property type="term" value="C:plasma membrane"/>
    <property type="evidence" value="ECO:0007669"/>
    <property type="project" value="UniProtKB-SubCell"/>
</dbReference>
<proteinExistence type="inferred from homology"/>
<dbReference type="Pfam" id="PF00005">
    <property type="entry name" value="ABC_tran"/>
    <property type="match status" value="1"/>
</dbReference>
<evidence type="ECO:0000256" key="1">
    <source>
        <dbReference type="ARBA" id="ARBA00004417"/>
    </source>
</evidence>
<keyword evidence="6 9" id="KW-0067">ATP-binding</keyword>